<sequence length="54" mass="5463">DGRVVASGTPEEVLTADLLGEVYGVAAEVSTHPKTGAPTVVYLPEGLARPTLSA</sequence>
<reference evidence="1" key="1">
    <citation type="submission" date="2020-01" db="EMBL/GenBank/DDBJ databases">
        <title>Insect and environment-associated Actinomycetes.</title>
        <authorList>
            <person name="Currrie C."/>
            <person name="Chevrette M."/>
            <person name="Carlson C."/>
            <person name="Stubbendieck R."/>
            <person name="Wendt-Pienkowski E."/>
        </authorList>
    </citation>
    <scope>NUCLEOTIDE SEQUENCE</scope>
    <source>
        <strain evidence="1">SID7499</strain>
    </source>
</reference>
<gene>
    <name evidence="1" type="ORF">G3M58_50325</name>
</gene>
<dbReference type="AlphaFoldDB" id="A0A6G3XAC7"/>
<feature type="non-terminal residue" evidence="1">
    <location>
        <position position="1"/>
    </location>
</feature>
<organism evidence="1">
    <name type="scientific">Streptomyces sp. SID7499</name>
    <dbReference type="NCBI Taxonomy" id="2706086"/>
    <lineage>
        <taxon>Bacteria</taxon>
        <taxon>Bacillati</taxon>
        <taxon>Actinomycetota</taxon>
        <taxon>Actinomycetes</taxon>
        <taxon>Kitasatosporales</taxon>
        <taxon>Streptomycetaceae</taxon>
        <taxon>Streptomyces</taxon>
    </lineage>
</organism>
<comment type="caution">
    <text evidence="1">The sequence shown here is derived from an EMBL/GenBank/DDBJ whole genome shotgun (WGS) entry which is preliminary data.</text>
</comment>
<dbReference type="EMBL" id="JAAGMN010005220">
    <property type="protein sequence ID" value="NEE14654.1"/>
    <property type="molecule type" value="Genomic_DNA"/>
</dbReference>
<accession>A0A6G3XAC7</accession>
<protein>
    <submittedName>
        <fullName evidence="1">Histidinol phosphatase</fullName>
    </submittedName>
</protein>
<evidence type="ECO:0000313" key="1">
    <source>
        <dbReference type="EMBL" id="NEE14654.1"/>
    </source>
</evidence>
<proteinExistence type="predicted"/>
<name>A0A6G3XAC7_9ACTN</name>